<proteinExistence type="predicted"/>
<dbReference type="EMBL" id="JAVDPW010000016">
    <property type="protein sequence ID" value="MDR6294076.1"/>
    <property type="molecule type" value="Genomic_DNA"/>
</dbReference>
<dbReference type="RefSeq" id="WP_309801493.1">
    <property type="nucleotide sequence ID" value="NZ_JAVDPW010000016.1"/>
</dbReference>
<organism evidence="1 2">
    <name type="scientific">Inquilinus ginsengisoli</name>
    <dbReference type="NCBI Taxonomy" id="363840"/>
    <lineage>
        <taxon>Bacteria</taxon>
        <taxon>Pseudomonadati</taxon>
        <taxon>Pseudomonadota</taxon>
        <taxon>Alphaproteobacteria</taxon>
        <taxon>Rhodospirillales</taxon>
        <taxon>Rhodospirillaceae</taxon>
        <taxon>Inquilinus</taxon>
    </lineage>
</organism>
<protein>
    <submittedName>
        <fullName evidence="1">Uncharacterized protein</fullName>
    </submittedName>
</protein>
<dbReference type="Proteomes" id="UP001262410">
    <property type="component" value="Unassembled WGS sequence"/>
</dbReference>
<name>A0ABU1JZM7_9PROT</name>
<accession>A0ABU1JZM7</accession>
<evidence type="ECO:0000313" key="2">
    <source>
        <dbReference type="Proteomes" id="UP001262410"/>
    </source>
</evidence>
<evidence type="ECO:0000313" key="1">
    <source>
        <dbReference type="EMBL" id="MDR6294076.1"/>
    </source>
</evidence>
<reference evidence="1 2" key="1">
    <citation type="submission" date="2023-07" db="EMBL/GenBank/DDBJ databases">
        <title>Sorghum-associated microbial communities from plants grown in Nebraska, USA.</title>
        <authorList>
            <person name="Schachtman D."/>
        </authorList>
    </citation>
    <scope>NUCLEOTIDE SEQUENCE [LARGE SCALE GENOMIC DNA]</scope>
    <source>
        <strain evidence="1 2">584</strain>
    </source>
</reference>
<sequence>MSEQEDIEFVRLHMKWCEKDWGFNEGAQEAINYINTAAAAGYGDQVAAMVSIINNLPAGIGYHIAGNALKRPPIIEAAKALAHVAPDLAFDLAATGQAHNPEVRAGLGARRSWVIKWLKGEI</sequence>
<keyword evidence="2" id="KW-1185">Reference proteome</keyword>
<comment type="caution">
    <text evidence="1">The sequence shown here is derived from an EMBL/GenBank/DDBJ whole genome shotgun (WGS) entry which is preliminary data.</text>
</comment>
<gene>
    <name evidence="1" type="ORF">E9232_006630</name>
</gene>